<dbReference type="STRING" id="1150625.Q75_14870"/>
<dbReference type="GO" id="GO:0046872">
    <property type="term" value="F:metal ion binding"/>
    <property type="evidence" value="ECO:0007669"/>
    <property type="project" value="TreeGrafter"/>
</dbReference>
<dbReference type="GO" id="GO:0051082">
    <property type="term" value="F:unfolded protein binding"/>
    <property type="evidence" value="ECO:0007669"/>
    <property type="project" value="TreeGrafter"/>
</dbReference>
<dbReference type="Proteomes" id="UP000074108">
    <property type="component" value="Unassembled WGS sequence"/>
</dbReference>
<name>A0A147K580_9BACI</name>
<dbReference type="NCBIfam" id="NF001531">
    <property type="entry name" value="PRK00364.2-2"/>
    <property type="match status" value="1"/>
</dbReference>
<evidence type="ECO:0000256" key="1">
    <source>
        <dbReference type="ARBA" id="ARBA00006975"/>
    </source>
</evidence>
<dbReference type="CDD" id="cd00320">
    <property type="entry name" value="cpn10"/>
    <property type="match status" value="1"/>
</dbReference>
<dbReference type="HAMAP" id="MF_00580">
    <property type="entry name" value="CH10"/>
    <property type="match status" value="1"/>
</dbReference>
<dbReference type="EMBL" id="LDYG01000048">
    <property type="protein sequence ID" value="KUP04725.1"/>
    <property type="molecule type" value="Genomic_DNA"/>
</dbReference>
<dbReference type="NCBIfam" id="NF001534">
    <property type="entry name" value="PRK00364.2-5"/>
    <property type="match status" value="1"/>
</dbReference>
<sequence>MLKPLGDRVVIELVESEEKTASGIVLPDSAKEKPQEGKVVAVGTGKVLDNGERVALEVSVGDKIIFSKYAGTEVKYQGAEYLILRDSDILAVIGE</sequence>
<evidence type="ECO:0000313" key="5">
    <source>
        <dbReference type="EMBL" id="KUP04725.1"/>
    </source>
</evidence>
<dbReference type="InterPro" id="IPR018369">
    <property type="entry name" value="Chaprnonin_Cpn10_CS"/>
</dbReference>
<dbReference type="RefSeq" id="WP_010170566.1">
    <property type="nucleotide sequence ID" value="NZ_LDYG01000048.1"/>
</dbReference>
<dbReference type="NCBIfam" id="NF001527">
    <property type="entry name" value="PRK00364.1-2"/>
    <property type="match status" value="1"/>
</dbReference>
<dbReference type="GO" id="GO:0005524">
    <property type="term" value="F:ATP binding"/>
    <property type="evidence" value="ECO:0007669"/>
    <property type="project" value="InterPro"/>
</dbReference>
<evidence type="ECO:0000256" key="2">
    <source>
        <dbReference type="ARBA" id="ARBA00023186"/>
    </source>
</evidence>
<dbReference type="PROSITE" id="PS00681">
    <property type="entry name" value="CHAPERONINS_CPN10"/>
    <property type="match status" value="1"/>
</dbReference>
<protein>
    <recommendedName>
        <fullName evidence="3">Co-chaperonin GroES</fullName>
    </recommendedName>
    <alternativeName>
        <fullName evidence="3">10 kDa chaperonin</fullName>
    </alternativeName>
    <alternativeName>
        <fullName evidence="3">Chaperonin-10</fullName>
        <shortName evidence="3">Cpn10</shortName>
    </alternativeName>
</protein>
<comment type="subcellular location">
    <subcellularLocation>
        <location evidence="3">Cytoplasm</location>
    </subcellularLocation>
</comment>
<dbReference type="SMART" id="SM00883">
    <property type="entry name" value="Cpn10"/>
    <property type="match status" value="1"/>
</dbReference>
<dbReference type="InterPro" id="IPR037124">
    <property type="entry name" value="Chaperonin_GroES_sf"/>
</dbReference>
<dbReference type="OrthoDB" id="9806791at2"/>
<proteinExistence type="inferred from homology"/>
<keyword evidence="2 3" id="KW-0143">Chaperone</keyword>
<dbReference type="SUPFAM" id="SSF50129">
    <property type="entry name" value="GroES-like"/>
    <property type="match status" value="1"/>
</dbReference>
<dbReference type="PANTHER" id="PTHR10772:SF58">
    <property type="entry name" value="CO-CHAPERONIN GROES"/>
    <property type="match status" value="1"/>
</dbReference>
<dbReference type="PRINTS" id="PR00297">
    <property type="entry name" value="CHAPERONIN10"/>
</dbReference>
<dbReference type="NCBIfam" id="NF001532">
    <property type="entry name" value="PRK00364.2-3"/>
    <property type="match status" value="1"/>
</dbReference>
<dbReference type="AlphaFoldDB" id="A0A147K580"/>
<dbReference type="InterPro" id="IPR011032">
    <property type="entry name" value="GroES-like_sf"/>
</dbReference>
<dbReference type="PANTHER" id="PTHR10772">
    <property type="entry name" value="10 KDA HEAT SHOCK PROTEIN"/>
    <property type="match status" value="1"/>
</dbReference>
<keyword evidence="3" id="KW-0963">Cytoplasm</keyword>
<comment type="function">
    <text evidence="3 4">Together with the chaperonin GroEL, plays an essential role in assisting protein folding. The GroEL-GroES system forms a nano-cage that allows encapsulation of the non-native substrate proteins and provides a physical environment optimized to promote and accelerate protein folding. GroES binds to the apical surface of the GroEL ring, thereby capping the opening of the GroEL channel.</text>
</comment>
<comment type="subunit">
    <text evidence="3">Heptamer of 7 subunits arranged in a ring. Interacts with the chaperonin GroEL.</text>
</comment>
<dbReference type="FunFam" id="2.30.33.40:FF:000001">
    <property type="entry name" value="10 kDa chaperonin"/>
    <property type="match status" value="1"/>
</dbReference>
<reference evidence="5 6" key="1">
    <citation type="journal article" date="2016" name="Front. Microbiol.">
        <title>Microevolution Analysis of Bacillus coahuilensis Unveils Differences in Phosphorus Acquisition Strategies and Their Regulation.</title>
        <authorList>
            <person name="Gomez-Lunar Z."/>
            <person name="Hernandez-Gonzalez I."/>
            <person name="Rodriguez-Torres M.D."/>
            <person name="Souza V."/>
            <person name="Olmedo-Alvarez G."/>
        </authorList>
    </citation>
    <scope>NUCLEOTIDE SEQUENCE [LARGE SCALE GENOMIC DNA]</scope>
    <source>
        <strain evidence="6">p1.1.43</strain>
    </source>
</reference>
<dbReference type="Gene3D" id="2.30.33.40">
    <property type="entry name" value="GroES chaperonin"/>
    <property type="match status" value="1"/>
</dbReference>
<comment type="similarity">
    <text evidence="1 3 4">Belongs to the GroES chaperonin family.</text>
</comment>
<dbReference type="GO" id="GO:0005737">
    <property type="term" value="C:cytoplasm"/>
    <property type="evidence" value="ECO:0007669"/>
    <property type="project" value="UniProtKB-SubCell"/>
</dbReference>
<dbReference type="NCBIfam" id="NF001530">
    <property type="entry name" value="PRK00364.1-6"/>
    <property type="match status" value="1"/>
</dbReference>
<dbReference type="GO" id="GO:0051087">
    <property type="term" value="F:protein-folding chaperone binding"/>
    <property type="evidence" value="ECO:0007669"/>
    <property type="project" value="TreeGrafter"/>
</dbReference>
<dbReference type="PATRIC" id="fig|1150625.3.peg.3111"/>
<dbReference type="NCBIfam" id="NF001533">
    <property type="entry name" value="PRK00364.2-4"/>
    <property type="match status" value="1"/>
</dbReference>
<comment type="caution">
    <text evidence="5">The sequence shown here is derived from an EMBL/GenBank/DDBJ whole genome shotgun (WGS) entry which is preliminary data.</text>
</comment>
<keyword evidence="6" id="KW-1185">Reference proteome</keyword>
<accession>A0A147K580</accession>
<organism evidence="5 6">
    <name type="scientific">Bacillus coahuilensis p1.1.43</name>
    <dbReference type="NCBI Taxonomy" id="1150625"/>
    <lineage>
        <taxon>Bacteria</taxon>
        <taxon>Bacillati</taxon>
        <taxon>Bacillota</taxon>
        <taxon>Bacilli</taxon>
        <taxon>Bacillales</taxon>
        <taxon>Bacillaceae</taxon>
        <taxon>Bacillus</taxon>
    </lineage>
</organism>
<evidence type="ECO:0000256" key="3">
    <source>
        <dbReference type="HAMAP-Rule" id="MF_00580"/>
    </source>
</evidence>
<dbReference type="InterPro" id="IPR020818">
    <property type="entry name" value="Chaperonin_GroES"/>
</dbReference>
<evidence type="ECO:0000313" key="6">
    <source>
        <dbReference type="Proteomes" id="UP000074108"/>
    </source>
</evidence>
<dbReference type="Pfam" id="PF00166">
    <property type="entry name" value="Cpn10"/>
    <property type="match status" value="1"/>
</dbReference>
<gene>
    <name evidence="3" type="primary">groES</name>
    <name evidence="3" type="synonym">groS</name>
    <name evidence="5" type="ORF">Q75_14870</name>
</gene>
<dbReference type="GO" id="GO:0044183">
    <property type="term" value="F:protein folding chaperone"/>
    <property type="evidence" value="ECO:0007669"/>
    <property type="project" value="InterPro"/>
</dbReference>
<evidence type="ECO:0000256" key="4">
    <source>
        <dbReference type="RuleBase" id="RU000535"/>
    </source>
</evidence>